<dbReference type="Proteomes" id="UP000829291">
    <property type="component" value="Chromosome 7"/>
</dbReference>
<name>A0ABM3GNL4_NEOLC</name>
<feature type="domain" description="SUEL-type lectin" evidence="3">
    <location>
        <begin position="226"/>
        <end position="323"/>
    </location>
</feature>
<feature type="region of interest" description="Disordered" evidence="1">
    <location>
        <begin position="370"/>
        <end position="397"/>
    </location>
</feature>
<dbReference type="Gene3D" id="2.60.120.740">
    <property type="match status" value="2"/>
</dbReference>
<evidence type="ECO:0000313" key="4">
    <source>
        <dbReference type="Proteomes" id="UP000829291"/>
    </source>
</evidence>
<evidence type="ECO:0000256" key="1">
    <source>
        <dbReference type="SAM" id="MobiDB-lite"/>
    </source>
</evidence>
<dbReference type="RefSeq" id="XP_046601839.1">
    <property type="nucleotide sequence ID" value="XM_046745883.1"/>
</dbReference>
<protein>
    <submittedName>
        <fullName evidence="5">Uncharacterized protein LOC107226392 isoform X1</fullName>
    </submittedName>
</protein>
<evidence type="ECO:0000313" key="5">
    <source>
        <dbReference type="RefSeq" id="XP_046601839.1"/>
    </source>
</evidence>
<organism evidence="4 5">
    <name type="scientific">Neodiprion lecontei</name>
    <name type="common">Redheaded pine sawfly</name>
    <dbReference type="NCBI Taxonomy" id="441921"/>
    <lineage>
        <taxon>Eukaryota</taxon>
        <taxon>Metazoa</taxon>
        <taxon>Ecdysozoa</taxon>
        <taxon>Arthropoda</taxon>
        <taxon>Hexapoda</taxon>
        <taxon>Insecta</taxon>
        <taxon>Pterygota</taxon>
        <taxon>Neoptera</taxon>
        <taxon>Endopterygota</taxon>
        <taxon>Hymenoptera</taxon>
        <taxon>Tenthredinoidea</taxon>
        <taxon>Diprionidae</taxon>
        <taxon>Diprioninae</taxon>
        <taxon>Neodiprion</taxon>
    </lineage>
</organism>
<keyword evidence="2" id="KW-0812">Transmembrane</keyword>
<dbReference type="InterPro" id="IPR043159">
    <property type="entry name" value="Lectin_gal-bd_sf"/>
</dbReference>
<evidence type="ECO:0000256" key="2">
    <source>
        <dbReference type="SAM" id="Phobius"/>
    </source>
</evidence>
<keyword evidence="2" id="KW-1133">Transmembrane helix</keyword>
<keyword evidence="2" id="KW-0472">Membrane</keyword>
<evidence type="ECO:0000259" key="3">
    <source>
        <dbReference type="PROSITE" id="PS50228"/>
    </source>
</evidence>
<dbReference type="GeneID" id="107226392"/>
<sequence length="529" mass="58595">MCWRIATIYIMAHLSSIRADMDYMALLSETLRTRYLLGCTASSSATSVPLTLRCPPGTTISVTLAHYTDNPTASLGILQVPQCPLPVITPDQVFGLNCTSNVQVFSICSSFGSSMPISVSISNPVITWFEEVIPMTDVRKEKANTNFCRRINARKTKWRDVDHGSWGRYSLLQTVVEACQKKRQCRVLTGDENERDPCLLHHRLRRPRLVELAYKCRPYEFRSKLSCAGERVSLSCNPGSRVAVYSGFYGRNEYENLHCPQPPGVPEETCVSEGGTRTVMRACHGRRSCVLTTSPKLFIRPATSNPCKHSNTKPYLYVVYTCVPRKVLAEEYEMPLLPDEDENLQEPDVLEEGFDKADFKAAFSPSPNLVGPLSDTVNSTSRTPQPRPPLTKEGAGFEGSKDEGMFYVWVGLCSGVLLTLSAVLARVVVQQLNSGRPLTPDTPPRTKFPADLAAIEAEVDLTTTTLSITKKKSVPHVVEDTMTFTAAENRYPLRPVSTTHRGLMETSLVTTNDLVEASLRNGQNLCCPA</sequence>
<keyword evidence="4" id="KW-1185">Reference proteome</keyword>
<dbReference type="PANTHER" id="PTHR46780">
    <property type="entry name" value="PROTEIN EVA-1"/>
    <property type="match status" value="1"/>
</dbReference>
<feature type="transmembrane region" description="Helical" evidence="2">
    <location>
        <begin position="406"/>
        <end position="429"/>
    </location>
</feature>
<proteinExistence type="predicted"/>
<dbReference type="InterPro" id="IPR000922">
    <property type="entry name" value="Lectin_gal-bd_dom"/>
</dbReference>
<accession>A0ABM3GNL4</accession>
<gene>
    <name evidence="5" type="primary">LOC107226392</name>
</gene>
<dbReference type="PROSITE" id="PS50228">
    <property type="entry name" value="SUEL_LECTIN"/>
    <property type="match status" value="1"/>
</dbReference>
<dbReference type="CDD" id="cd22829">
    <property type="entry name" value="Gal_Rha_Lectin_EVA1_EVA1C_rpt2"/>
    <property type="match status" value="1"/>
</dbReference>
<feature type="compositionally biased region" description="Polar residues" evidence="1">
    <location>
        <begin position="375"/>
        <end position="384"/>
    </location>
</feature>
<dbReference type="Pfam" id="PF02140">
    <property type="entry name" value="SUEL_Lectin"/>
    <property type="match status" value="1"/>
</dbReference>
<reference evidence="5" key="1">
    <citation type="submission" date="2025-08" db="UniProtKB">
        <authorList>
            <consortium name="RefSeq"/>
        </authorList>
    </citation>
    <scope>IDENTIFICATION</scope>
    <source>
        <tissue evidence="5">Thorax and Abdomen</tissue>
    </source>
</reference>